<sequence>MDEARSVEVYPWLQERWRHVTRLHEAGRLPHALIVSGVQGIGKRAFAGALARYLLCQAPRDGEACGRCRSCVLHDSSGHPDLYELQPEEPGKPIRIDQVRELTVFLHSTAQQGGYRLVVLEPAEAMNVSAANALLKTLEEPGRETVLLLVSHRLGQVMPTIRSRCQRIDCHPPVPDLAAEWLAGRLQIDAAEARQLLGISLGSPIRALEYVQQDLVTLRRKFLAGLADILKQRRSALEVAQQLSKEDLELLLGWLYGWILDIVRVGATGDESYLRHTDVRNMLLAVARRAGPHSLYRLADLVHEERLSLMQRQNPNRQLLLERILLRWSELAIKH</sequence>
<comment type="catalytic activity">
    <reaction evidence="7">
        <text>DNA(n) + a 2'-deoxyribonucleoside 5'-triphosphate = DNA(n+1) + diphosphate</text>
        <dbReference type="Rhea" id="RHEA:22508"/>
        <dbReference type="Rhea" id="RHEA-COMP:17339"/>
        <dbReference type="Rhea" id="RHEA-COMP:17340"/>
        <dbReference type="ChEBI" id="CHEBI:33019"/>
        <dbReference type="ChEBI" id="CHEBI:61560"/>
        <dbReference type="ChEBI" id="CHEBI:173112"/>
        <dbReference type="EC" id="2.7.7.7"/>
    </reaction>
</comment>
<dbReference type="AlphaFoldDB" id="A0A917ZQ36"/>
<dbReference type="PANTHER" id="PTHR11669:SF8">
    <property type="entry name" value="DNA POLYMERASE III SUBUNIT DELTA"/>
    <property type="match status" value="1"/>
</dbReference>
<comment type="caution">
    <text evidence="9">The sequence shown here is derived from an EMBL/GenBank/DDBJ whole genome shotgun (WGS) entry which is preliminary data.</text>
</comment>
<dbReference type="InterPro" id="IPR050238">
    <property type="entry name" value="DNA_Rep/Repair_Clamp_Loader"/>
</dbReference>
<dbReference type="GO" id="GO:0003887">
    <property type="term" value="F:DNA-directed DNA polymerase activity"/>
    <property type="evidence" value="ECO:0007669"/>
    <property type="project" value="UniProtKB-KW"/>
</dbReference>
<reference evidence="9 10" key="1">
    <citation type="journal article" date="2014" name="Int. J. Syst. Evol. Microbiol.">
        <title>Complete genome sequence of Corynebacterium casei LMG S-19264T (=DSM 44701T), isolated from a smear-ripened cheese.</title>
        <authorList>
            <consortium name="US DOE Joint Genome Institute (JGI-PGF)"/>
            <person name="Walter F."/>
            <person name="Albersmeier A."/>
            <person name="Kalinowski J."/>
            <person name="Ruckert C."/>
        </authorList>
    </citation>
    <scope>NUCLEOTIDE SEQUENCE [LARGE SCALE GENOMIC DNA]</scope>
    <source>
        <strain evidence="9 10">CGMCC 1.7286</strain>
    </source>
</reference>
<dbReference type="Pfam" id="PF13177">
    <property type="entry name" value="DNA_pol3_delta2"/>
    <property type="match status" value="1"/>
</dbReference>
<protein>
    <recommendedName>
        <fullName evidence="2">DNA polymerase III subunit delta'</fullName>
        <ecNumber evidence="1">2.7.7.7</ecNumber>
    </recommendedName>
</protein>
<organism evidence="9 10">
    <name type="scientific">Marinobacterium nitratireducens</name>
    <dbReference type="NCBI Taxonomy" id="518897"/>
    <lineage>
        <taxon>Bacteria</taxon>
        <taxon>Pseudomonadati</taxon>
        <taxon>Pseudomonadota</taxon>
        <taxon>Gammaproteobacteria</taxon>
        <taxon>Oceanospirillales</taxon>
        <taxon>Oceanospirillaceae</taxon>
        <taxon>Marinobacterium</taxon>
    </lineage>
</organism>
<evidence type="ECO:0000259" key="8">
    <source>
        <dbReference type="Pfam" id="PF09115"/>
    </source>
</evidence>
<keyword evidence="6" id="KW-0239">DNA-directed DNA polymerase</keyword>
<evidence type="ECO:0000256" key="5">
    <source>
        <dbReference type="ARBA" id="ARBA00022705"/>
    </source>
</evidence>
<name>A0A917ZQ36_9GAMM</name>
<keyword evidence="3" id="KW-0808">Transferase</keyword>
<dbReference type="InterPro" id="IPR027417">
    <property type="entry name" value="P-loop_NTPase"/>
</dbReference>
<keyword evidence="5" id="KW-0235">DNA replication</keyword>
<evidence type="ECO:0000256" key="7">
    <source>
        <dbReference type="ARBA" id="ARBA00049244"/>
    </source>
</evidence>
<dbReference type="SUPFAM" id="SSF52540">
    <property type="entry name" value="P-loop containing nucleoside triphosphate hydrolases"/>
    <property type="match status" value="1"/>
</dbReference>
<dbReference type="Gene3D" id="1.20.272.10">
    <property type="match status" value="1"/>
</dbReference>
<evidence type="ECO:0000313" key="9">
    <source>
        <dbReference type="EMBL" id="GGO87058.1"/>
    </source>
</evidence>
<dbReference type="GO" id="GO:0006261">
    <property type="term" value="P:DNA-templated DNA replication"/>
    <property type="evidence" value="ECO:0007669"/>
    <property type="project" value="TreeGrafter"/>
</dbReference>
<dbReference type="Gene3D" id="3.40.50.300">
    <property type="entry name" value="P-loop containing nucleotide triphosphate hydrolases"/>
    <property type="match status" value="1"/>
</dbReference>
<evidence type="ECO:0000256" key="3">
    <source>
        <dbReference type="ARBA" id="ARBA00022679"/>
    </source>
</evidence>
<dbReference type="SUPFAM" id="SSF48019">
    <property type="entry name" value="post-AAA+ oligomerization domain-like"/>
    <property type="match status" value="1"/>
</dbReference>
<proteinExistence type="predicted"/>
<dbReference type="EC" id="2.7.7.7" evidence="1"/>
<accession>A0A917ZQ36</accession>
<dbReference type="NCBIfam" id="NF004310">
    <property type="entry name" value="PRK05707.1"/>
    <property type="match status" value="1"/>
</dbReference>
<feature type="domain" description="DNA polymerase III delta subunit C-terminal" evidence="8">
    <location>
        <begin position="214"/>
        <end position="329"/>
    </location>
</feature>
<evidence type="ECO:0000256" key="2">
    <source>
        <dbReference type="ARBA" id="ARBA00014363"/>
    </source>
</evidence>
<evidence type="ECO:0000256" key="4">
    <source>
        <dbReference type="ARBA" id="ARBA00022695"/>
    </source>
</evidence>
<dbReference type="InterPro" id="IPR015199">
    <property type="entry name" value="DNA_pol_III_delta_C"/>
</dbReference>
<gene>
    <name evidence="9" type="primary">holB</name>
    <name evidence="9" type="ORF">GCM10011348_39360</name>
</gene>
<keyword evidence="10" id="KW-1185">Reference proteome</keyword>
<dbReference type="Pfam" id="PF09115">
    <property type="entry name" value="DNApol3-delta_C"/>
    <property type="match status" value="1"/>
</dbReference>
<dbReference type="PANTHER" id="PTHR11669">
    <property type="entry name" value="REPLICATION FACTOR C / DNA POLYMERASE III GAMMA-TAU SUBUNIT"/>
    <property type="match status" value="1"/>
</dbReference>
<evidence type="ECO:0000256" key="1">
    <source>
        <dbReference type="ARBA" id="ARBA00012417"/>
    </source>
</evidence>
<dbReference type="RefSeq" id="WP_188862340.1">
    <property type="nucleotide sequence ID" value="NZ_BMLT01000012.1"/>
</dbReference>
<dbReference type="InterPro" id="IPR008921">
    <property type="entry name" value="DNA_pol3_clamp-load_cplx_C"/>
</dbReference>
<dbReference type="InterPro" id="IPR004622">
    <property type="entry name" value="DNA_pol_HolB"/>
</dbReference>
<dbReference type="Proteomes" id="UP000599578">
    <property type="component" value="Unassembled WGS sequence"/>
</dbReference>
<dbReference type="GO" id="GO:0008408">
    <property type="term" value="F:3'-5' exonuclease activity"/>
    <property type="evidence" value="ECO:0007669"/>
    <property type="project" value="InterPro"/>
</dbReference>
<evidence type="ECO:0000256" key="6">
    <source>
        <dbReference type="ARBA" id="ARBA00022932"/>
    </source>
</evidence>
<evidence type="ECO:0000313" key="10">
    <source>
        <dbReference type="Proteomes" id="UP000599578"/>
    </source>
</evidence>
<keyword evidence="4" id="KW-0548">Nucleotidyltransferase</keyword>
<dbReference type="GO" id="GO:0009360">
    <property type="term" value="C:DNA polymerase III complex"/>
    <property type="evidence" value="ECO:0007669"/>
    <property type="project" value="InterPro"/>
</dbReference>
<dbReference type="NCBIfam" id="TIGR00678">
    <property type="entry name" value="holB"/>
    <property type="match status" value="1"/>
</dbReference>
<dbReference type="GO" id="GO:0003677">
    <property type="term" value="F:DNA binding"/>
    <property type="evidence" value="ECO:0007669"/>
    <property type="project" value="InterPro"/>
</dbReference>
<dbReference type="EMBL" id="BMLT01000012">
    <property type="protein sequence ID" value="GGO87058.1"/>
    <property type="molecule type" value="Genomic_DNA"/>
</dbReference>